<accession>A0A6F9E680</accession>
<proteinExistence type="predicted"/>
<evidence type="ECO:0000313" key="1">
    <source>
        <dbReference type="EMBL" id="CAB3391947.1"/>
    </source>
</evidence>
<evidence type="ECO:0000313" key="2">
    <source>
        <dbReference type="Proteomes" id="UP000502196"/>
    </source>
</evidence>
<gene>
    <name evidence="1" type="ORF">COOX1_1165</name>
</gene>
<organism evidence="1 2">
    <name type="scientific">Kyrpidia spormannii</name>
    <dbReference type="NCBI Taxonomy" id="2055160"/>
    <lineage>
        <taxon>Bacteria</taxon>
        <taxon>Bacillati</taxon>
        <taxon>Bacillota</taxon>
        <taxon>Bacilli</taxon>
        <taxon>Bacillales</taxon>
        <taxon>Alicyclobacillaceae</taxon>
        <taxon>Kyrpidia</taxon>
    </lineage>
</organism>
<dbReference type="EMBL" id="LR792683">
    <property type="protein sequence ID" value="CAB3391947.1"/>
    <property type="molecule type" value="Genomic_DNA"/>
</dbReference>
<sequence length="43" mass="4953">MDGGPWPRGITFCSLLCYTPLFYREGSKPCFQRLLLALVRNEC</sequence>
<name>A0A6F9E680_9BACL</name>
<protein>
    <submittedName>
        <fullName evidence="1">Uncharacterized protein</fullName>
    </submittedName>
</protein>
<dbReference type="Proteomes" id="UP000502196">
    <property type="component" value="Chromosome"/>
</dbReference>
<reference evidence="1 2" key="1">
    <citation type="submission" date="2020-04" db="EMBL/GenBank/DDBJ databases">
        <authorList>
            <person name="Hogendoorn C."/>
        </authorList>
    </citation>
    <scope>NUCLEOTIDE SEQUENCE [LARGE SCALE GENOMIC DNA]</scope>
    <source>
        <strain evidence="1">COOX1</strain>
    </source>
</reference>
<dbReference type="AlphaFoldDB" id="A0A6F9E680"/>